<gene>
    <name evidence="1" type="ORF">E6K72_10080</name>
</gene>
<keyword evidence="1" id="KW-0378">Hydrolase</keyword>
<sequence>MRGAFRPPRGRLLPGVEALLDEIGAERDWVTGLLTGNMTEMARIKLDRFGIRERFAFGAFGEEAPDRNALARVAVERVGRRYGLPPSHCVVVGDTEHDIACARAAGALVVAVATGVRSRAELEAHEPDLLLRDLANHEALIAWARGVG</sequence>
<dbReference type="Gene3D" id="3.40.50.1000">
    <property type="entry name" value="HAD superfamily/HAD-like"/>
    <property type="match status" value="1"/>
</dbReference>
<evidence type="ECO:0000313" key="2">
    <source>
        <dbReference type="Proteomes" id="UP000317716"/>
    </source>
</evidence>
<comment type="caution">
    <text evidence="1">The sequence shown here is derived from an EMBL/GenBank/DDBJ whole genome shotgun (WGS) entry which is preliminary data.</text>
</comment>
<name>A0A538SK41_UNCEI</name>
<dbReference type="InterPro" id="IPR023214">
    <property type="entry name" value="HAD_sf"/>
</dbReference>
<protein>
    <submittedName>
        <fullName evidence="1">HAD family hydrolase</fullName>
    </submittedName>
</protein>
<dbReference type="GO" id="GO:0005829">
    <property type="term" value="C:cytosol"/>
    <property type="evidence" value="ECO:0007669"/>
    <property type="project" value="TreeGrafter"/>
</dbReference>
<dbReference type="AlphaFoldDB" id="A0A538SK41"/>
<dbReference type="GO" id="GO:0008967">
    <property type="term" value="F:phosphoglycolate phosphatase activity"/>
    <property type="evidence" value="ECO:0007669"/>
    <property type="project" value="TreeGrafter"/>
</dbReference>
<dbReference type="Pfam" id="PF13242">
    <property type="entry name" value="Hydrolase_like"/>
    <property type="match status" value="1"/>
</dbReference>
<dbReference type="InterPro" id="IPR050155">
    <property type="entry name" value="HAD-like_hydrolase_sf"/>
</dbReference>
<dbReference type="GO" id="GO:0006281">
    <property type="term" value="P:DNA repair"/>
    <property type="evidence" value="ECO:0007669"/>
    <property type="project" value="TreeGrafter"/>
</dbReference>
<dbReference type="EMBL" id="VBOS01000356">
    <property type="protein sequence ID" value="TMQ51733.1"/>
    <property type="molecule type" value="Genomic_DNA"/>
</dbReference>
<evidence type="ECO:0000313" key="1">
    <source>
        <dbReference type="EMBL" id="TMQ51733.1"/>
    </source>
</evidence>
<proteinExistence type="predicted"/>
<reference evidence="1 2" key="1">
    <citation type="journal article" date="2019" name="Nat. Microbiol.">
        <title>Mediterranean grassland soil C-N compound turnover is dependent on rainfall and depth, and is mediated by genomically divergent microorganisms.</title>
        <authorList>
            <person name="Diamond S."/>
            <person name="Andeer P.F."/>
            <person name="Li Z."/>
            <person name="Crits-Christoph A."/>
            <person name="Burstein D."/>
            <person name="Anantharaman K."/>
            <person name="Lane K.R."/>
            <person name="Thomas B.C."/>
            <person name="Pan C."/>
            <person name="Northen T.R."/>
            <person name="Banfield J.F."/>
        </authorList>
    </citation>
    <scope>NUCLEOTIDE SEQUENCE [LARGE SCALE GENOMIC DNA]</scope>
    <source>
        <strain evidence="1">WS_2</strain>
    </source>
</reference>
<dbReference type="SUPFAM" id="SSF56784">
    <property type="entry name" value="HAD-like"/>
    <property type="match status" value="1"/>
</dbReference>
<organism evidence="1 2">
    <name type="scientific">Eiseniibacteriota bacterium</name>
    <dbReference type="NCBI Taxonomy" id="2212470"/>
    <lineage>
        <taxon>Bacteria</taxon>
        <taxon>Candidatus Eiseniibacteriota</taxon>
    </lineage>
</organism>
<dbReference type="PANTHER" id="PTHR43434">
    <property type="entry name" value="PHOSPHOGLYCOLATE PHOSPHATASE"/>
    <property type="match status" value="1"/>
</dbReference>
<accession>A0A538SK41</accession>
<dbReference type="InterPro" id="IPR036412">
    <property type="entry name" value="HAD-like_sf"/>
</dbReference>
<dbReference type="PANTHER" id="PTHR43434:SF1">
    <property type="entry name" value="PHOSPHOGLYCOLATE PHOSPHATASE"/>
    <property type="match status" value="1"/>
</dbReference>
<dbReference type="Proteomes" id="UP000317716">
    <property type="component" value="Unassembled WGS sequence"/>
</dbReference>